<dbReference type="KEGG" id="san:gbs1973"/>
<dbReference type="AlphaFoldDB" id="Q8E2Z0"/>
<evidence type="ECO:0000256" key="2">
    <source>
        <dbReference type="SAM" id="Phobius"/>
    </source>
</evidence>
<organism evidence="3">
    <name type="scientific">Streptococcus agalactiae serotype III (strain NEM316)</name>
    <dbReference type="NCBI Taxonomy" id="211110"/>
    <lineage>
        <taxon>Bacteria</taxon>
        <taxon>Bacillati</taxon>
        <taxon>Bacillota</taxon>
        <taxon>Bacilli</taxon>
        <taxon>Lactobacillales</taxon>
        <taxon>Streptococcaceae</taxon>
        <taxon>Streptococcus</taxon>
    </lineage>
</organism>
<proteinExistence type="predicted"/>
<dbReference type="EMBL" id="AL766855">
    <property type="protein sequence ID" value="CAD47632.1"/>
    <property type="molecule type" value="Genomic_DNA"/>
</dbReference>
<keyword evidence="2" id="KW-0812">Transmembrane</keyword>
<gene>
    <name evidence="3" type="ordered locus">gbs1973</name>
</gene>
<dbReference type="RefSeq" id="WP_000957123.1">
    <property type="nucleotide sequence ID" value="NC_004368.1"/>
</dbReference>
<keyword evidence="2" id="KW-0472">Membrane</keyword>
<protein>
    <submittedName>
        <fullName evidence="3">Uncharacterized protein</fullName>
    </submittedName>
</protein>
<reference evidence="3" key="1">
    <citation type="journal article" date="2002" name="Mol. Microbiol.">
        <title>Genome sequence of Streptococcus agalactiae, a pathogen causing invasive neonatal disease.</title>
        <authorList>
            <person name="Glaser P."/>
            <person name="Rusniok C."/>
            <person name="Buchrieser C."/>
            <person name="Chevalier F."/>
            <person name="Frangeul L."/>
            <person name="Msadek T."/>
            <person name="Zouine M."/>
            <person name="Couve E."/>
            <person name="Lalioui L."/>
            <person name="Poyart C."/>
            <person name="Trieu-Cuot P."/>
            <person name="Kunst F."/>
        </authorList>
    </citation>
    <scope>NUCLEOTIDE SEQUENCE [LARGE SCALE GENOMIC DNA]</scope>
    <source>
        <strain evidence="3">NEM316</strain>
    </source>
</reference>
<keyword evidence="1" id="KW-0175">Coiled coil</keyword>
<dbReference type="Proteomes" id="UP000000823">
    <property type="component" value="Chromosome"/>
</dbReference>
<feature type="transmembrane region" description="Helical" evidence="2">
    <location>
        <begin position="361"/>
        <end position="383"/>
    </location>
</feature>
<sequence>MLTNGELLERIITFENMEVVSSKVYIRKNSQDKTNKSFVYNISMELSHESSENFFETFKGIENNFSKININHEDIKTYSINRLENINSVELNLYEDYLPKNNKLFFHSFDKFEKYLELFSKFVRFEDLQDYQNKIIIKIIDPSEIDIRLNTLLFTNNTIEKNSINPFFIYDDIFKETKISGLYKLFPEAYVANHTKEIISSMLGIFFEKFYVNEDKFLMDKELRTIFSIDNVEHSSSSYTYLGKIQSFIYQDSDRYYDKLRIFITIFNEYVEKGINIKSTDLEKILNKLTKLYNQFITNKIEKFVDEKQKLLEDYLKLNSDINNRIQNITNDISKELLTFIGLCISTFISTSINFKLPIYIIPIITIAYLGFYLYLFVVKGWYFESQSIQKQKNRIEKTYDDIYVLDKEYKDELNKEFQQEIDKLKNIEKIHKNLIFFLFILSLCWCVWA</sequence>
<dbReference type="HOGENOM" id="CLU_591742_0_0_9"/>
<keyword evidence="2" id="KW-1133">Transmembrane helix</keyword>
<feature type="coiled-coil region" evidence="1">
    <location>
        <begin position="294"/>
        <end position="332"/>
    </location>
</feature>
<accession>Q8E2Z0</accession>
<name>Q8E2Z0_STRA3</name>
<evidence type="ECO:0000256" key="1">
    <source>
        <dbReference type="SAM" id="Coils"/>
    </source>
</evidence>
<evidence type="ECO:0000313" key="3">
    <source>
        <dbReference type="EMBL" id="CAD47632.1"/>
    </source>
</evidence>